<keyword evidence="2" id="KW-0812">Transmembrane</keyword>
<protein>
    <submittedName>
        <fullName evidence="4">Hypothetical conserved protein</fullName>
    </submittedName>
</protein>
<evidence type="ECO:0000313" key="4">
    <source>
        <dbReference type="EMBL" id="ABC88972.1"/>
    </source>
</evidence>
<dbReference type="Pfam" id="PF08239">
    <property type="entry name" value="SH3_3"/>
    <property type="match status" value="1"/>
</dbReference>
<dbReference type="eggNOG" id="COG4991">
    <property type="taxonomic scope" value="Bacteria"/>
</dbReference>
<feature type="compositionally biased region" description="Basic and acidic residues" evidence="1">
    <location>
        <begin position="232"/>
        <end position="281"/>
    </location>
</feature>
<dbReference type="Proteomes" id="UP000001936">
    <property type="component" value="Chromosome"/>
</dbReference>
<dbReference type="KEGG" id="ret:RHE_CH00147"/>
<evidence type="ECO:0000256" key="2">
    <source>
        <dbReference type="SAM" id="Phobius"/>
    </source>
</evidence>
<accession>Q2KDW4</accession>
<dbReference type="EMBL" id="CP000133">
    <property type="protein sequence ID" value="ABC88972.1"/>
    <property type="molecule type" value="Genomic_DNA"/>
</dbReference>
<dbReference type="SMART" id="SM00287">
    <property type="entry name" value="SH3b"/>
    <property type="match status" value="1"/>
</dbReference>
<keyword evidence="2" id="KW-0472">Membrane</keyword>
<reference evidence="4 5" key="1">
    <citation type="journal article" date="2006" name="Proc. Natl. Acad. Sci. U.S.A.">
        <title>The partitioned Rhizobium etli genome: genetic and metabolic redundancy in seven interacting replicons.</title>
        <authorList>
            <person name="Gonzalez V."/>
            <person name="Santamaria R.I."/>
            <person name="Bustos P."/>
            <person name="Hernandez-Gonzalez I."/>
            <person name="Medrano-Soto A."/>
            <person name="Moreno-Hagelsieb G."/>
            <person name="Janga S.C."/>
            <person name="Ramirez M.A."/>
            <person name="Jimenez-Jacinto V."/>
            <person name="Collado-Vides J."/>
            <person name="Davila G."/>
        </authorList>
    </citation>
    <scope>NUCLEOTIDE SEQUENCE [LARGE SCALE GENOMIC DNA]</scope>
    <source>
        <strain evidence="5">ATCC 51251 / DSM 11541 / JCM 21823 / NBRC 15573 / CFN 42</strain>
    </source>
</reference>
<dbReference type="InterPro" id="IPR003646">
    <property type="entry name" value="SH3-like_bac-type"/>
</dbReference>
<keyword evidence="5" id="KW-1185">Reference proteome</keyword>
<name>Q2KDW4_RHIEC</name>
<proteinExistence type="predicted"/>
<feature type="region of interest" description="Disordered" evidence="1">
    <location>
        <begin position="232"/>
        <end position="297"/>
    </location>
</feature>
<dbReference type="Gene3D" id="2.30.30.40">
    <property type="entry name" value="SH3 Domains"/>
    <property type="match status" value="1"/>
</dbReference>
<keyword evidence="2" id="KW-1133">Transmembrane helix</keyword>
<sequence length="297" mass="34589">MRVHPDRGRTNLPPFKLRSSRSTYKALKEKANGDALTNAGDRSIFVPDGICQGKAAERCQKTRQRGVRSVKNLIVKIAAAALLVLAPAIAQAAEGYSTANVNMRAGPSTRYPAVAVIPAGSSVEIRGCLSNVNWCDVEFYGGRGWVSGQYVQAVYEQRRVYVGPQYYRPLGIPMVTFSVGNYWDRYYRGRDFYRERDRWSRGPDYYYRDRDYRDRDYRREYRDRDYQVREYRDRDRDRRDDARREERRREVRRDDDNRSSDFRDLPQFRGGKADTYNHPDPRASPFVCRPGDPSCGD</sequence>
<evidence type="ECO:0000256" key="1">
    <source>
        <dbReference type="SAM" id="MobiDB-lite"/>
    </source>
</evidence>
<evidence type="ECO:0000259" key="3">
    <source>
        <dbReference type="PROSITE" id="PS51781"/>
    </source>
</evidence>
<dbReference type="PROSITE" id="PS51781">
    <property type="entry name" value="SH3B"/>
    <property type="match status" value="1"/>
</dbReference>
<evidence type="ECO:0000313" key="5">
    <source>
        <dbReference type="Proteomes" id="UP000001936"/>
    </source>
</evidence>
<gene>
    <name evidence="4" type="ordered locus">RHE_CH00147</name>
</gene>
<feature type="transmembrane region" description="Helical" evidence="2">
    <location>
        <begin position="73"/>
        <end position="93"/>
    </location>
</feature>
<dbReference type="HOGENOM" id="CLU_081576_0_0_5"/>
<dbReference type="AlphaFoldDB" id="Q2KDW4"/>
<feature type="domain" description="SH3b" evidence="3">
    <location>
        <begin position="92"/>
        <end position="155"/>
    </location>
</feature>
<organism evidence="4 5">
    <name type="scientific">Rhizobium etli (strain ATCC 51251 / DSM 11541 / JCM 21823 / NBRC 15573 / CFN 42)</name>
    <dbReference type="NCBI Taxonomy" id="347834"/>
    <lineage>
        <taxon>Bacteria</taxon>
        <taxon>Pseudomonadati</taxon>
        <taxon>Pseudomonadota</taxon>
        <taxon>Alphaproteobacteria</taxon>
        <taxon>Hyphomicrobiales</taxon>
        <taxon>Rhizobiaceae</taxon>
        <taxon>Rhizobium/Agrobacterium group</taxon>
        <taxon>Rhizobium</taxon>
    </lineage>
</organism>